<dbReference type="EMBL" id="FOVP01000006">
    <property type="protein sequence ID" value="SFN61895.1"/>
    <property type="molecule type" value="Genomic_DNA"/>
</dbReference>
<dbReference type="AlphaFoldDB" id="A0A1I5AHI2"/>
<evidence type="ECO:0000313" key="3">
    <source>
        <dbReference type="EMBL" id="SFN61895.1"/>
    </source>
</evidence>
<dbReference type="InterPro" id="IPR006076">
    <property type="entry name" value="FAD-dep_OxRdtase"/>
</dbReference>
<dbReference type="Gene3D" id="3.50.50.60">
    <property type="entry name" value="FAD/NAD(P)-binding domain"/>
    <property type="match status" value="1"/>
</dbReference>
<protein>
    <submittedName>
        <fullName evidence="3">Glycine/D-amino acid oxidase</fullName>
    </submittedName>
</protein>
<dbReference type="SUPFAM" id="SSF51905">
    <property type="entry name" value="FAD/NAD(P)-binding domain"/>
    <property type="match status" value="1"/>
</dbReference>
<dbReference type="InterPro" id="IPR036188">
    <property type="entry name" value="FAD/NAD-bd_sf"/>
</dbReference>
<dbReference type="PANTHER" id="PTHR13847:SF275">
    <property type="entry name" value="GAMMA-GLUTAMYLPUTRESCINE OXIDOREDUCTASE"/>
    <property type="match status" value="1"/>
</dbReference>
<keyword evidence="4" id="KW-1185">Reference proteome</keyword>
<evidence type="ECO:0000313" key="4">
    <source>
        <dbReference type="Proteomes" id="UP000198599"/>
    </source>
</evidence>
<proteinExistence type="predicted"/>
<dbReference type="STRING" id="1005928.SAMN04487859_1067"/>
<feature type="domain" description="FAD dependent oxidoreductase" evidence="2">
    <location>
        <begin position="30"/>
        <end position="381"/>
    </location>
</feature>
<organism evidence="3 4">
    <name type="scientific">Roseovarius lutimaris</name>
    <dbReference type="NCBI Taxonomy" id="1005928"/>
    <lineage>
        <taxon>Bacteria</taxon>
        <taxon>Pseudomonadati</taxon>
        <taxon>Pseudomonadota</taxon>
        <taxon>Alphaproteobacteria</taxon>
        <taxon>Rhodobacterales</taxon>
        <taxon>Roseobacteraceae</taxon>
        <taxon>Roseovarius</taxon>
    </lineage>
</organism>
<keyword evidence="1" id="KW-0560">Oxidoreductase</keyword>
<reference evidence="4" key="1">
    <citation type="submission" date="2016-10" db="EMBL/GenBank/DDBJ databases">
        <authorList>
            <person name="Varghese N."/>
            <person name="Submissions S."/>
        </authorList>
    </citation>
    <scope>NUCLEOTIDE SEQUENCE [LARGE SCALE GENOMIC DNA]</scope>
    <source>
        <strain evidence="4">DSM 28463</strain>
    </source>
</reference>
<accession>A0A1I5AHI2</accession>
<dbReference type="PANTHER" id="PTHR13847">
    <property type="entry name" value="SARCOSINE DEHYDROGENASE-RELATED"/>
    <property type="match status" value="1"/>
</dbReference>
<dbReference type="Gene3D" id="3.30.9.10">
    <property type="entry name" value="D-Amino Acid Oxidase, subunit A, domain 2"/>
    <property type="match status" value="1"/>
</dbReference>
<dbReference type="GO" id="GO:0016491">
    <property type="term" value="F:oxidoreductase activity"/>
    <property type="evidence" value="ECO:0007669"/>
    <property type="project" value="UniProtKB-KW"/>
</dbReference>
<evidence type="ECO:0000259" key="2">
    <source>
        <dbReference type="Pfam" id="PF01266"/>
    </source>
</evidence>
<evidence type="ECO:0000256" key="1">
    <source>
        <dbReference type="ARBA" id="ARBA00023002"/>
    </source>
</evidence>
<dbReference type="Pfam" id="PF01266">
    <property type="entry name" value="DAO"/>
    <property type="match status" value="1"/>
</dbReference>
<sequence>MTASKAISLWDASALETDYTAPLNTEEQVDVAIVGAGFTGLSTALHCAEKGLSAHVIEAEQIGYGGSGRNVGLVNAALWLPPQKVRESLGPTYGPRFIKKFGKGPEYVFSLIEKHQIRCEVTRTGTIHAAHGPSGYADLQGRHKEWQRLGEPVDLLGRDEISEMIGTRHFHGGLLDHRCGTINPMGYCRGLARAALGAGAKISTGVRATQLHRDGNLWKVETGNGTLTAKAVVLGTNAYTDALWPGLNRTFTMIHYFQLATKPLGPEADYILPGRQGLWDTGQIMFNVRRDAFDRLLIGSMGKVVGTKDNGLSHRWAKKQIARLFPKLGPVAFDEAWTGQIAMTPDHLPRIHQLEANLFTPIGYNGRGITTGTIFGEAMAGLLTGADPADLPLPMTDLATVPSAPIMSRLYQSAFTAKQILKAI</sequence>
<gene>
    <name evidence="3" type="ORF">SAMN04487859_1067</name>
</gene>
<dbReference type="OrthoDB" id="9806601at2"/>
<dbReference type="GO" id="GO:0005737">
    <property type="term" value="C:cytoplasm"/>
    <property type="evidence" value="ECO:0007669"/>
    <property type="project" value="TreeGrafter"/>
</dbReference>
<name>A0A1I5AHI2_9RHOB</name>
<dbReference type="Proteomes" id="UP000198599">
    <property type="component" value="Unassembled WGS sequence"/>
</dbReference>
<dbReference type="RefSeq" id="WP_092835954.1">
    <property type="nucleotide sequence ID" value="NZ_FOVP01000006.1"/>
</dbReference>